<dbReference type="Proteomes" id="UP000182062">
    <property type="component" value="Unassembled WGS sequence"/>
</dbReference>
<reference evidence="2 3" key="1">
    <citation type="submission" date="2016-09" db="EMBL/GenBank/DDBJ databases">
        <title>Bacillus aquimaris SAMM genome sequence reveals colonization and biosurfactant production capacities.</title>
        <authorList>
            <person name="Waghmode S.R."/>
            <person name="Suryavanshi M.V."/>
        </authorList>
    </citation>
    <scope>NUCLEOTIDE SEQUENCE [LARGE SCALE GENOMIC DNA]</scope>
    <source>
        <strain evidence="2 3">SAMM</strain>
    </source>
</reference>
<keyword evidence="3" id="KW-1185">Reference proteome</keyword>
<dbReference type="RefSeq" id="WP_071619590.1">
    <property type="nucleotide sequence ID" value="NZ_MINN01000106.1"/>
</dbReference>
<keyword evidence="1" id="KW-0472">Membrane</keyword>
<proteinExistence type="predicted"/>
<sequence length="98" mass="10674">MAMGVAFFISVMALIFGFYLSKGHSVKRKLITWGIVFMAGLAPFFSFLCGIAFGIRVGDGFAGGAVMVMLFVLFFLIGLILTAFGIFKKRKPPLNSHT</sequence>
<dbReference type="EMBL" id="MINN01000106">
    <property type="protein sequence ID" value="OIU70461.1"/>
    <property type="molecule type" value="Genomic_DNA"/>
</dbReference>
<organism evidence="2 3">
    <name type="scientific">Rossellomorea aquimaris</name>
    <dbReference type="NCBI Taxonomy" id="189382"/>
    <lineage>
        <taxon>Bacteria</taxon>
        <taxon>Bacillati</taxon>
        <taxon>Bacillota</taxon>
        <taxon>Bacilli</taxon>
        <taxon>Bacillales</taxon>
        <taxon>Bacillaceae</taxon>
        <taxon>Rossellomorea</taxon>
    </lineage>
</organism>
<gene>
    <name evidence="2" type="ORF">BHE18_12165</name>
</gene>
<comment type="caution">
    <text evidence="2">The sequence shown here is derived from an EMBL/GenBank/DDBJ whole genome shotgun (WGS) entry which is preliminary data.</text>
</comment>
<name>A0A1J6VYS6_9BACI</name>
<keyword evidence="1" id="KW-0812">Transmembrane</keyword>
<feature type="transmembrane region" description="Helical" evidence="1">
    <location>
        <begin position="6"/>
        <end position="21"/>
    </location>
</feature>
<feature type="transmembrane region" description="Helical" evidence="1">
    <location>
        <begin position="33"/>
        <end position="55"/>
    </location>
</feature>
<accession>A0A1J6VYS6</accession>
<evidence type="ECO:0000313" key="2">
    <source>
        <dbReference type="EMBL" id="OIU70461.1"/>
    </source>
</evidence>
<protein>
    <submittedName>
        <fullName evidence="2">Uncharacterized protein</fullName>
    </submittedName>
</protein>
<dbReference type="AlphaFoldDB" id="A0A1J6VYS6"/>
<feature type="transmembrane region" description="Helical" evidence="1">
    <location>
        <begin position="61"/>
        <end position="87"/>
    </location>
</feature>
<keyword evidence="1" id="KW-1133">Transmembrane helix</keyword>
<evidence type="ECO:0000256" key="1">
    <source>
        <dbReference type="SAM" id="Phobius"/>
    </source>
</evidence>
<evidence type="ECO:0000313" key="3">
    <source>
        <dbReference type="Proteomes" id="UP000182062"/>
    </source>
</evidence>
<dbReference type="OrthoDB" id="2442156at2"/>